<dbReference type="AlphaFoldDB" id="A0A6S7GZH6"/>
<comment type="caution">
    <text evidence="2">The sequence shown here is derived from an EMBL/GenBank/DDBJ whole genome shotgun (WGS) entry which is preliminary data.</text>
</comment>
<feature type="region of interest" description="Disordered" evidence="1">
    <location>
        <begin position="204"/>
        <end position="261"/>
    </location>
</feature>
<accession>A0A6S7GZH6</accession>
<evidence type="ECO:0000313" key="3">
    <source>
        <dbReference type="Proteomes" id="UP001152795"/>
    </source>
</evidence>
<protein>
    <submittedName>
        <fullName evidence="2">Uncharacterized protein</fullName>
    </submittedName>
</protein>
<feature type="region of interest" description="Disordered" evidence="1">
    <location>
        <begin position="304"/>
        <end position="334"/>
    </location>
</feature>
<feature type="compositionally biased region" description="Basic residues" evidence="1">
    <location>
        <begin position="442"/>
        <end position="451"/>
    </location>
</feature>
<name>A0A6S7GZH6_PARCT</name>
<evidence type="ECO:0000313" key="2">
    <source>
        <dbReference type="EMBL" id="CAB3997573.1"/>
    </source>
</evidence>
<dbReference type="EMBL" id="CACRXK020003134">
    <property type="protein sequence ID" value="CAB3997573.1"/>
    <property type="molecule type" value="Genomic_DNA"/>
</dbReference>
<keyword evidence="3" id="KW-1185">Reference proteome</keyword>
<organism evidence="2 3">
    <name type="scientific">Paramuricea clavata</name>
    <name type="common">Red gorgonian</name>
    <name type="synonym">Violescent sea-whip</name>
    <dbReference type="NCBI Taxonomy" id="317549"/>
    <lineage>
        <taxon>Eukaryota</taxon>
        <taxon>Metazoa</taxon>
        <taxon>Cnidaria</taxon>
        <taxon>Anthozoa</taxon>
        <taxon>Octocorallia</taxon>
        <taxon>Malacalcyonacea</taxon>
        <taxon>Plexauridae</taxon>
        <taxon>Paramuricea</taxon>
    </lineage>
</organism>
<sequence length="459" mass="51622">MKHAHHGPEAEPVEEHDSGFVGPMTLLDTFPHNDTFDETHSLSIIASPVNNRGEIYTFMHNRQDYGVLDTQDAKLKAKLRLHTTDITNFTVTINEAEIPPVYHSSQDAYVNLRQILDCHYSEMPFSYDDYVTDYGIIVNDLSPNRNGHSQVLPNSTSGNVGIKLDFRQDTAAAQQLICVGEFRNQLSVGYDMGEINTECSELFENNDGNINDSNEGEENENYCEQQMEEPHPHTPIEIDEEEKAQQQQQHEYEGQKLLDDTTRTPEEAGLIESHNTVLQSVKHKSSLAGTDIINYLRKGDNYRKSLGLNPDESSVDPADAGGSGQTPVPKPGTIASSVSQINKHFKSKGIKSTPEEDVRIGETTINILYDIIMDLTRNFTRTPPNLGANAQRRVLLLLQKTRMPISYIRNKKLKEEYKAVLNGTQTTAPPKSMIPTPPQSKTHSRYTRQKRPYLQSTLV</sequence>
<evidence type="ECO:0000256" key="1">
    <source>
        <dbReference type="SAM" id="MobiDB-lite"/>
    </source>
</evidence>
<gene>
    <name evidence="2" type="ORF">PACLA_8A024429</name>
</gene>
<feature type="region of interest" description="Disordered" evidence="1">
    <location>
        <begin position="422"/>
        <end position="459"/>
    </location>
</feature>
<proteinExistence type="predicted"/>
<feature type="compositionally biased region" description="Basic and acidic residues" evidence="1">
    <location>
        <begin position="250"/>
        <end position="261"/>
    </location>
</feature>
<dbReference type="Proteomes" id="UP001152795">
    <property type="component" value="Unassembled WGS sequence"/>
</dbReference>
<reference evidence="2" key="1">
    <citation type="submission" date="2020-04" db="EMBL/GenBank/DDBJ databases">
        <authorList>
            <person name="Alioto T."/>
            <person name="Alioto T."/>
            <person name="Gomez Garrido J."/>
        </authorList>
    </citation>
    <scope>NUCLEOTIDE SEQUENCE</scope>
    <source>
        <strain evidence="2">A484AB</strain>
    </source>
</reference>